<name>A0A455W6Q7_MARNT</name>
<organism evidence="2">
    <name type="scientific">Marinobacter nauticus</name>
    <name type="common">Marinobacter hydrocarbonoclasticus</name>
    <name type="synonym">Marinobacter aquaeolei</name>
    <dbReference type="NCBI Taxonomy" id="2743"/>
    <lineage>
        <taxon>Bacteria</taxon>
        <taxon>Pseudomonadati</taxon>
        <taxon>Pseudomonadota</taxon>
        <taxon>Gammaproteobacteria</taxon>
        <taxon>Pseudomonadales</taxon>
        <taxon>Marinobacteraceae</taxon>
        <taxon>Marinobacter</taxon>
    </lineage>
</organism>
<dbReference type="SUPFAM" id="SSF56436">
    <property type="entry name" value="C-type lectin-like"/>
    <property type="match status" value="1"/>
</dbReference>
<dbReference type="Gene3D" id="3.90.1580.10">
    <property type="entry name" value="paralog of FGE (formylglycine-generating enzyme)"/>
    <property type="match status" value="1"/>
</dbReference>
<dbReference type="EMBL" id="AP019537">
    <property type="protein sequence ID" value="BBJ05144.1"/>
    <property type="molecule type" value="Genomic_DNA"/>
</dbReference>
<feature type="compositionally biased region" description="Low complexity" evidence="1">
    <location>
        <begin position="64"/>
        <end position="88"/>
    </location>
</feature>
<dbReference type="AlphaFoldDB" id="A0A455W6Q7"/>
<feature type="compositionally biased region" description="Pro residues" evidence="1">
    <location>
        <begin position="7"/>
        <end position="16"/>
    </location>
</feature>
<accession>A0A455W6Q7</accession>
<gene>
    <name evidence="2" type="ORF">YBY_29930</name>
</gene>
<dbReference type="InterPro" id="IPR042095">
    <property type="entry name" value="SUMF_sf"/>
</dbReference>
<protein>
    <recommendedName>
        <fullName evidence="3">Sulfatase-modifying factor enzyme domain-containing protein</fullName>
    </recommendedName>
</protein>
<dbReference type="InterPro" id="IPR016187">
    <property type="entry name" value="CTDL_fold"/>
</dbReference>
<feature type="region of interest" description="Disordered" evidence="1">
    <location>
        <begin position="1"/>
        <end position="22"/>
    </location>
</feature>
<evidence type="ECO:0000256" key="1">
    <source>
        <dbReference type="SAM" id="MobiDB-lite"/>
    </source>
</evidence>
<feature type="region of interest" description="Disordered" evidence="1">
    <location>
        <begin position="56"/>
        <end position="89"/>
    </location>
</feature>
<sequence length="460" mass="48539">MTVPQIDPWPPAPGPSDPGDVFDAKAFEYTAAMEPRRQQMNAVADFVNTKADEVFSNAQSADTASGQAGQSATEAAQSAAEASDSAQEAELDRIAVADMRDESVSLANSAASSATTATNKAGEAQAFRDQAAQISGLDQVEQAVDVALPQAPALIDGLRRSVEAASGGRMTVFYTASGQPSYFVRQGKFLCEDVAPGGELGTGVHEAFIFDGAEDAEIWVGAYQGVVLNGEAVSQPGLASRVSINYDQAKSACQIAGAGFDLMTIWDWAAISLWCMANGFEPRGNTNHGRHHDSRWETGTRQDNGVPGNSGGVGNTLTGSGPAQWRHDQTMAGIADMVGNVWEWLSGMKMVDARVFLSPDNAIPSESGYSDTLFDLPSNRTWSTVDATGAGDALKRAMIVPKGVDDPQGYLYTTLTGERLPFRGGSRSIGAYAGLGALNLSNARTYSGSTLGFRPRFRNP</sequence>
<proteinExistence type="predicted"/>
<evidence type="ECO:0008006" key="3">
    <source>
        <dbReference type="Google" id="ProtNLM"/>
    </source>
</evidence>
<reference evidence="2" key="1">
    <citation type="submission" date="2019-03" db="EMBL/GenBank/DDBJ databases">
        <title>Whole genome analysis of nitrate-reducing bacteria Marinobacter hydrocarbonoclasticus YB03.</title>
        <authorList>
            <person name="Azam A.H."/>
            <person name="Yuk S.R."/>
            <person name="Kamarisima K."/>
            <person name="Miyanaga K."/>
            <person name="Tanji Y."/>
        </authorList>
    </citation>
    <scope>NUCLEOTIDE SEQUENCE</scope>
    <source>
        <strain evidence="2">YB03</strain>
    </source>
</reference>
<feature type="region of interest" description="Disordered" evidence="1">
    <location>
        <begin position="284"/>
        <end position="309"/>
    </location>
</feature>
<evidence type="ECO:0000313" key="2">
    <source>
        <dbReference type="EMBL" id="BBJ05144.1"/>
    </source>
</evidence>